<name>A0A1X7VW30_AMPQE</name>
<protein>
    <submittedName>
        <fullName evidence="1">Uncharacterized protein</fullName>
    </submittedName>
</protein>
<dbReference type="PANTHER" id="PTHR35558:SF1">
    <property type="entry name" value="ENDONUCLEASE_EXONUCLEASE_PHOSPHATASE DOMAIN-CONTAINING PROTEIN"/>
    <property type="match status" value="1"/>
</dbReference>
<dbReference type="EnsemblMetazoa" id="Aqu2.1.44547_001">
    <property type="protein sequence ID" value="Aqu2.1.44547_001"/>
    <property type="gene ID" value="Aqu2.1.44547"/>
</dbReference>
<evidence type="ECO:0000313" key="1">
    <source>
        <dbReference type="EnsemblMetazoa" id="Aqu2.1.44547_001"/>
    </source>
</evidence>
<dbReference type="InParanoid" id="A0A1X7VW30"/>
<sequence>MGGRRFPPWCQQKNSKGDYVDLKDLLQQKPTMDESNLSDLEEQGIVVVTAGKQLRSQKKQIRDLATWIEAFMTYVAIRGKKSHELLGDLLAYSSFIARGARDYRGDGWLVYDFKFHRFAAARGSVTKW</sequence>
<reference evidence="1" key="1">
    <citation type="submission" date="2017-05" db="UniProtKB">
        <authorList>
            <consortium name="EnsemblMetazoa"/>
        </authorList>
    </citation>
    <scope>IDENTIFICATION</scope>
</reference>
<organism evidence="1">
    <name type="scientific">Amphimedon queenslandica</name>
    <name type="common">Sponge</name>
    <dbReference type="NCBI Taxonomy" id="400682"/>
    <lineage>
        <taxon>Eukaryota</taxon>
        <taxon>Metazoa</taxon>
        <taxon>Porifera</taxon>
        <taxon>Demospongiae</taxon>
        <taxon>Heteroscleromorpha</taxon>
        <taxon>Haplosclerida</taxon>
        <taxon>Niphatidae</taxon>
        <taxon>Amphimedon</taxon>
    </lineage>
</organism>
<dbReference type="AlphaFoldDB" id="A0A1X7VW30"/>
<proteinExistence type="predicted"/>
<dbReference type="PANTHER" id="PTHR35558">
    <property type="entry name" value="SGNH_HYDRO DOMAIN-CONTAINING PROTEIN"/>
    <property type="match status" value="1"/>
</dbReference>
<accession>A0A1X7VW30</accession>